<evidence type="ECO:0000256" key="1">
    <source>
        <dbReference type="SAM" id="Phobius"/>
    </source>
</evidence>
<keyword evidence="1" id="KW-0472">Membrane</keyword>
<gene>
    <name evidence="2" type="ORF">ACAT0790_LOCUS65545</name>
</gene>
<keyword evidence="1" id="KW-0812">Transmembrane</keyword>
<evidence type="ECO:0000313" key="2">
    <source>
        <dbReference type="EMBL" id="CAD9188771.1"/>
    </source>
</evidence>
<name>A0A7S1WVF9_ALECA</name>
<organism evidence="2">
    <name type="scientific">Alexandrium catenella</name>
    <name type="common">Red tide dinoflagellate</name>
    <name type="synonym">Gonyaulax catenella</name>
    <dbReference type="NCBI Taxonomy" id="2925"/>
    <lineage>
        <taxon>Eukaryota</taxon>
        <taxon>Sar</taxon>
        <taxon>Alveolata</taxon>
        <taxon>Dinophyceae</taxon>
        <taxon>Gonyaulacales</taxon>
        <taxon>Pyrocystaceae</taxon>
        <taxon>Alexandrium</taxon>
    </lineage>
</organism>
<feature type="transmembrane region" description="Helical" evidence="1">
    <location>
        <begin position="105"/>
        <end position="121"/>
    </location>
</feature>
<sequence length="287" mass="31295">MAGRAAAPPPLALQPEWRPRAAVAPGRPSRETCGTWLAAGLGGGFFFQGAAANKFSMNVEEVIVELVPLPETVAAVVLALAGCIGSIWAWSLYLETRPSFEQMRGYMLAMLAAVTAYEMSLCLTLDVHWWMCPLVLVANAWGLLDAVVRFPVVHDLDTPFSVKQLALLLCKVAACAFGFVDVHGSKVSIFTSLLVNIIAMPLIYFLALPLEEEEAAAPAGRVVDVDIAVRLVQILSDTQERQEFLLGFRRRARVSLAWLARTSPCTAEVLVRADPSMKKVVWKNSDI</sequence>
<feature type="transmembrane region" description="Helical" evidence="1">
    <location>
        <begin position="186"/>
        <end position="207"/>
    </location>
</feature>
<keyword evidence="1" id="KW-1133">Transmembrane helix</keyword>
<feature type="transmembrane region" description="Helical" evidence="1">
    <location>
        <begin position="72"/>
        <end position="93"/>
    </location>
</feature>
<dbReference type="EMBL" id="HBGE01109933">
    <property type="protein sequence ID" value="CAD9188771.1"/>
    <property type="molecule type" value="Transcribed_RNA"/>
</dbReference>
<proteinExistence type="predicted"/>
<protein>
    <submittedName>
        <fullName evidence="2">Uncharacterized protein</fullName>
    </submittedName>
</protein>
<feature type="transmembrane region" description="Helical" evidence="1">
    <location>
        <begin position="33"/>
        <end position="52"/>
    </location>
</feature>
<dbReference type="AlphaFoldDB" id="A0A7S1WVF9"/>
<reference evidence="2" key="1">
    <citation type="submission" date="2021-01" db="EMBL/GenBank/DDBJ databases">
        <authorList>
            <person name="Corre E."/>
            <person name="Pelletier E."/>
            <person name="Niang G."/>
            <person name="Scheremetjew M."/>
            <person name="Finn R."/>
            <person name="Kale V."/>
            <person name="Holt S."/>
            <person name="Cochrane G."/>
            <person name="Meng A."/>
            <person name="Brown T."/>
            <person name="Cohen L."/>
        </authorList>
    </citation>
    <scope>NUCLEOTIDE SEQUENCE</scope>
    <source>
        <strain evidence="2">OF101</strain>
    </source>
</reference>
<accession>A0A7S1WVF9</accession>